<evidence type="ECO:0000256" key="13">
    <source>
        <dbReference type="SAM" id="Phobius"/>
    </source>
</evidence>
<evidence type="ECO:0000256" key="4">
    <source>
        <dbReference type="ARBA" id="ARBA00022553"/>
    </source>
</evidence>
<evidence type="ECO:0000256" key="8">
    <source>
        <dbReference type="ARBA" id="ARBA00022777"/>
    </source>
</evidence>
<evidence type="ECO:0000256" key="2">
    <source>
        <dbReference type="ARBA" id="ARBA00004370"/>
    </source>
</evidence>
<dbReference type="EMBL" id="FQUA01000016">
    <property type="protein sequence ID" value="SHF08900.1"/>
    <property type="molecule type" value="Genomic_DNA"/>
</dbReference>
<reference evidence="17" key="2">
    <citation type="submission" date="2016-01" db="EMBL/GenBank/DDBJ databases">
        <authorList>
            <person name="Poehlein A."/>
            <person name="Schlien K."/>
            <person name="Gottschalk G."/>
            <person name="Buckel W."/>
            <person name="Daniel R."/>
        </authorList>
    </citation>
    <scope>NUCLEOTIDE SEQUENCE [LARGE SCALE GENOMIC DNA]</scope>
    <source>
        <strain evidence="17">X2</strain>
    </source>
</reference>
<dbReference type="InterPro" id="IPR003594">
    <property type="entry name" value="HATPase_dom"/>
</dbReference>
<dbReference type="Pfam" id="PF00512">
    <property type="entry name" value="HisKA"/>
    <property type="match status" value="1"/>
</dbReference>
<evidence type="ECO:0000313" key="17">
    <source>
        <dbReference type="Proteomes" id="UP000068026"/>
    </source>
</evidence>
<evidence type="ECO:0000256" key="5">
    <source>
        <dbReference type="ARBA" id="ARBA00022679"/>
    </source>
</evidence>
<evidence type="ECO:0000313" key="15">
    <source>
        <dbReference type="EMBL" id="AMJ40754.1"/>
    </source>
</evidence>
<dbReference type="GO" id="GO:0016036">
    <property type="term" value="P:cellular response to phosphate starvation"/>
    <property type="evidence" value="ECO:0007669"/>
    <property type="project" value="TreeGrafter"/>
</dbReference>
<dbReference type="PANTHER" id="PTHR45453:SF1">
    <property type="entry name" value="PHOSPHATE REGULON SENSOR PROTEIN PHOR"/>
    <property type="match status" value="1"/>
</dbReference>
<keyword evidence="4" id="KW-0597">Phosphoprotein</keyword>
<keyword evidence="10 13" id="KW-1133">Transmembrane helix</keyword>
<organism evidence="16 18">
    <name type="scientific">Anaerotignum propionicum DSM 1682</name>
    <dbReference type="NCBI Taxonomy" id="991789"/>
    <lineage>
        <taxon>Bacteria</taxon>
        <taxon>Bacillati</taxon>
        <taxon>Bacillota</taxon>
        <taxon>Clostridia</taxon>
        <taxon>Lachnospirales</taxon>
        <taxon>Anaerotignaceae</taxon>
        <taxon>Anaerotignum</taxon>
    </lineage>
</organism>
<proteinExistence type="predicted"/>
<dbReference type="CDD" id="cd00082">
    <property type="entry name" value="HisKA"/>
    <property type="match status" value="1"/>
</dbReference>
<evidence type="ECO:0000256" key="9">
    <source>
        <dbReference type="ARBA" id="ARBA00022840"/>
    </source>
</evidence>
<evidence type="ECO:0000256" key="12">
    <source>
        <dbReference type="ARBA" id="ARBA00023136"/>
    </source>
</evidence>
<sequence>MNNSPSSQSNYKSQLSRKIAFQCFASFAAIVIGFLFVAFIAYDLLKGFIWVEDDPLYIFLKFIKNNLYIFLGIPIIASWVFITYHFVKKPLYYLDHMIAASEKLAIPTDQQIILPNDLKSVQDELNQAREMALRNAQLAKEAEQRKNDLIVYLAHDLKTPLTSVIGYLTLLLDENQISEELREKYLSISLNKAERLEELINEFFEITRFNLSNIELQYSNVNLTRLLEQLVFEFNPMLSDKKLECKLNVSTNVHTKCDANKLQRVFDNLLRNAVFYSFANTTIEITVTQNSSETMITFFNHGNTIEKEKLDRIFEQFYRLDTARGTNNGGAGLGLAIAKEIISLHRGTITADSKDEIVEFIVTLPRS</sequence>
<dbReference type="SUPFAM" id="SSF55874">
    <property type="entry name" value="ATPase domain of HSP90 chaperone/DNA topoisomerase II/histidine kinase"/>
    <property type="match status" value="1"/>
</dbReference>
<evidence type="ECO:0000256" key="10">
    <source>
        <dbReference type="ARBA" id="ARBA00022989"/>
    </source>
</evidence>
<keyword evidence="12 13" id="KW-0472">Membrane</keyword>
<dbReference type="FunFam" id="3.30.565.10:FF:000013">
    <property type="entry name" value="Two-component sensor histidine kinase"/>
    <property type="match status" value="1"/>
</dbReference>
<accession>A0A0X1U747</accession>
<keyword evidence="8 16" id="KW-0418">Kinase</keyword>
<dbReference type="Proteomes" id="UP000068026">
    <property type="component" value="Chromosome"/>
</dbReference>
<reference evidence="18" key="4">
    <citation type="submission" date="2016-11" db="EMBL/GenBank/DDBJ databases">
        <authorList>
            <person name="Jaros S."/>
            <person name="Januszkiewicz K."/>
            <person name="Wedrychowicz H."/>
        </authorList>
    </citation>
    <scope>NUCLEOTIDE SEQUENCE [LARGE SCALE GENOMIC DNA]</scope>
    <source>
        <strain evidence="18">DSM 1682</strain>
    </source>
</reference>
<evidence type="ECO:0000256" key="7">
    <source>
        <dbReference type="ARBA" id="ARBA00022741"/>
    </source>
</evidence>
<dbReference type="Pfam" id="PF02518">
    <property type="entry name" value="HATPase_c"/>
    <property type="match status" value="1"/>
</dbReference>
<reference evidence="16" key="3">
    <citation type="submission" date="2016-11" db="EMBL/GenBank/DDBJ databases">
        <authorList>
            <person name="Varghese N."/>
            <person name="Submissions S."/>
        </authorList>
    </citation>
    <scope>NUCLEOTIDE SEQUENCE</scope>
    <source>
        <strain evidence="16">DSM 1682</strain>
    </source>
</reference>
<dbReference type="SUPFAM" id="SSF47384">
    <property type="entry name" value="Homodimeric domain of signal transducing histidine kinase"/>
    <property type="match status" value="1"/>
</dbReference>
<dbReference type="InterPro" id="IPR036097">
    <property type="entry name" value="HisK_dim/P_sf"/>
</dbReference>
<evidence type="ECO:0000256" key="3">
    <source>
        <dbReference type="ARBA" id="ARBA00012438"/>
    </source>
</evidence>
<dbReference type="InterPro" id="IPR003661">
    <property type="entry name" value="HisK_dim/P_dom"/>
</dbReference>
<dbReference type="InterPro" id="IPR050351">
    <property type="entry name" value="BphY/WalK/GraS-like"/>
</dbReference>
<dbReference type="KEGG" id="cpro:CPRO_11590"/>
<dbReference type="InterPro" id="IPR005467">
    <property type="entry name" value="His_kinase_dom"/>
</dbReference>
<comment type="catalytic activity">
    <reaction evidence="1">
        <text>ATP + protein L-histidine = ADP + protein N-phospho-L-histidine.</text>
        <dbReference type="EC" id="2.7.13.3"/>
    </reaction>
</comment>
<evidence type="ECO:0000256" key="11">
    <source>
        <dbReference type="ARBA" id="ARBA00023012"/>
    </source>
</evidence>
<name>A0A0X1U747_ANAPI</name>
<dbReference type="AlphaFoldDB" id="A0A0X1U747"/>
<evidence type="ECO:0000313" key="18">
    <source>
        <dbReference type="Proteomes" id="UP000184204"/>
    </source>
</evidence>
<protein>
    <recommendedName>
        <fullName evidence="3">histidine kinase</fullName>
        <ecNumber evidence="3">2.7.13.3</ecNumber>
    </recommendedName>
</protein>
<dbReference type="Proteomes" id="UP000184204">
    <property type="component" value="Unassembled WGS sequence"/>
</dbReference>
<dbReference type="PRINTS" id="PR00344">
    <property type="entry name" value="BCTRLSENSOR"/>
</dbReference>
<evidence type="ECO:0000259" key="14">
    <source>
        <dbReference type="PROSITE" id="PS50109"/>
    </source>
</evidence>
<keyword evidence="6 13" id="KW-0812">Transmembrane</keyword>
<dbReference type="InterPro" id="IPR036890">
    <property type="entry name" value="HATPase_C_sf"/>
</dbReference>
<dbReference type="EMBL" id="CP014223">
    <property type="protein sequence ID" value="AMJ40754.1"/>
    <property type="molecule type" value="Genomic_DNA"/>
</dbReference>
<keyword evidence="11" id="KW-0902">Two-component regulatory system</keyword>
<dbReference type="EC" id="2.7.13.3" evidence="3"/>
<dbReference type="PANTHER" id="PTHR45453">
    <property type="entry name" value="PHOSPHATE REGULON SENSOR PROTEIN PHOR"/>
    <property type="match status" value="1"/>
</dbReference>
<comment type="subcellular location">
    <subcellularLocation>
        <location evidence="2">Membrane</location>
    </subcellularLocation>
</comment>
<keyword evidence="7" id="KW-0547">Nucleotide-binding</keyword>
<dbReference type="SMART" id="SM00387">
    <property type="entry name" value="HATPase_c"/>
    <property type="match status" value="1"/>
</dbReference>
<dbReference type="SMART" id="SM00388">
    <property type="entry name" value="HisKA"/>
    <property type="match status" value="1"/>
</dbReference>
<keyword evidence="17" id="KW-1185">Reference proteome</keyword>
<feature type="domain" description="Histidine kinase" evidence="14">
    <location>
        <begin position="152"/>
        <end position="367"/>
    </location>
</feature>
<feature type="transmembrane region" description="Helical" evidence="13">
    <location>
        <begin position="67"/>
        <end position="87"/>
    </location>
</feature>
<dbReference type="Gene3D" id="1.10.287.130">
    <property type="match status" value="1"/>
</dbReference>
<evidence type="ECO:0000256" key="1">
    <source>
        <dbReference type="ARBA" id="ARBA00000085"/>
    </source>
</evidence>
<dbReference type="GO" id="GO:0005524">
    <property type="term" value="F:ATP binding"/>
    <property type="evidence" value="ECO:0007669"/>
    <property type="project" value="UniProtKB-KW"/>
</dbReference>
<feature type="transmembrane region" description="Helical" evidence="13">
    <location>
        <begin position="21"/>
        <end position="42"/>
    </location>
</feature>
<dbReference type="GO" id="GO:0004721">
    <property type="term" value="F:phosphoprotein phosphatase activity"/>
    <property type="evidence" value="ECO:0007669"/>
    <property type="project" value="TreeGrafter"/>
</dbReference>
<dbReference type="GO" id="GO:0005886">
    <property type="term" value="C:plasma membrane"/>
    <property type="evidence" value="ECO:0007669"/>
    <property type="project" value="TreeGrafter"/>
</dbReference>
<reference evidence="15 17" key="1">
    <citation type="journal article" date="2016" name="Genome Announc.">
        <title>Complete Genome Sequence of the Amino Acid-Fermenting Clostridium propionicum X2 (DSM 1682).</title>
        <authorList>
            <person name="Poehlein A."/>
            <person name="Schlien K."/>
            <person name="Chowdhury N.P."/>
            <person name="Gottschalk G."/>
            <person name="Buckel W."/>
            <person name="Daniel R."/>
        </authorList>
    </citation>
    <scope>NUCLEOTIDE SEQUENCE [LARGE SCALE GENOMIC DNA]</scope>
    <source>
        <strain evidence="15 17">X2</strain>
    </source>
</reference>
<keyword evidence="9" id="KW-0067">ATP-binding</keyword>
<dbReference type="InterPro" id="IPR004358">
    <property type="entry name" value="Sig_transdc_His_kin-like_C"/>
</dbReference>
<evidence type="ECO:0000313" key="16">
    <source>
        <dbReference type="EMBL" id="SHF08900.1"/>
    </source>
</evidence>
<gene>
    <name evidence="15" type="primary">phoR_2</name>
    <name evidence="15" type="ORF">CPRO_11590</name>
    <name evidence="16" type="ORF">SAMN02745151_02744</name>
</gene>
<dbReference type="Gene3D" id="3.30.565.10">
    <property type="entry name" value="Histidine kinase-like ATPase, C-terminal domain"/>
    <property type="match status" value="1"/>
</dbReference>
<dbReference type="PROSITE" id="PS50109">
    <property type="entry name" value="HIS_KIN"/>
    <property type="match status" value="1"/>
</dbReference>
<evidence type="ECO:0000256" key="6">
    <source>
        <dbReference type="ARBA" id="ARBA00022692"/>
    </source>
</evidence>
<dbReference type="GO" id="GO:0000155">
    <property type="term" value="F:phosphorelay sensor kinase activity"/>
    <property type="evidence" value="ECO:0007669"/>
    <property type="project" value="InterPro"/>
</dbReference>
<keyword evidence="5 15" id="KW-0808">Transferase</keyword>